<feature type="coiled-coil region" evidence="1">
    <location>
        <begin position="3"/>
        <end position="37"/>
    </location>
</feature>
<proteinExistence type="predicted"/>
<keyword evidence="1" id="KW-0175">Coiled coil</keyword>
<accession>A0A060UKM3</accession>
<dbReference type="EMBL" id="CCCS020000004">
    <property type="protein sequence ID" value="CDQ08921.1"/>
    <property type="molecule type" value="Genomic_DNA"/>
</dbReference>
<protein>
    <submittedName>
        <fullName evidence="2">Uncharacterized protein</fullName>
    </submittedName>
</protein>
<evidence type="ECO:0000313" key="2">
    <source>
        <dbReference type="EMBL" id="CDQ08921.1"/>
    </source>
</evidence>
<organism evidence="2">
    <name type="scientific">Acidithiobacillus ferrivorans</name>
    <dbReference type="NCBI Taxonomy" id="160808"/>
    <lineage>
        <taxon>Bacteria</taxon>
        <taxon>Pseudomonadati</taxon>
        <taxon>Pseudomonadota</taxon>
        <taxon>Acidithiobacillia</taxon>
        <taxon>Acidithiobacillales</taxon>
        <taxon>Acidithiobacillaceae</taxon>
        <taxon>Acidithiobacillus</taxon>
    </lineage>
</organism>
<evidence type="ECO:0000313" key="3">
    <source>
        <dbReference type="EMBL" id="SMH66648.1"/>
    </source>
</evidence>
<dbReference type="RefSeq" id="WP_051984674.1">
    <property type="nucleotide sequence ID" value="NZ_CCCS020000004.1"/>
</dbReference>
<keyword evidence="4" id="KW-1185">Reference proteome</keyword>
<reference evidence="2" key="1">
    <citation type="submission" date="2014-03" db="EMBL/GenBank/DDBJ databases">
        <authorList>
            <person name="Genoscope - CEA"/>
        </authorList>
    </citation>
    <scope>NUCLEOTIDE SEQUENCE [LARGE SCALE GENOMIC DNA]</scope>
    <source>
        <strain evidence="2">CF27</strain>
    </source>
</reference>
<name>A0A060UKM3_9PROT</name>
<dbReference type="AlphaFoldDB" id="A0A060UKM3"/>
<reference evidence="3 4" key="3">
    <citation type="submission" date="2017-03" db="EMBL/GenBank/DDBJ databases">
        <authorList>
            <person name="Regsiter A."/>
            <person name="William W."/>
        </authorList>
    </citation>
    <scope>NUCLEOTIDE SEQUENCE [LARGE SCALE GENOMIC DNA]</scope>
    <source>
        <strain evidence="3">PRJEB5721</strain>
    </source>
</reference>
<evidence type="ECO:0000313" key="4">
    <source>
        <dbReference type="Proteomes" id="UP000193925"/>
    </source>
</evidence>
<evidence type="ECO:0000256" key="1">
    <source>
        <dbReference type="SAM" id="Coils"/>
    </source>
</evidence>
<sequence>MTIEERKTRLAELEEELARKRAQEKRLVERIEFLKNRRDDDDESNFDDFVAQVRQARPDLAFTFEKATKENRMGSHQAHWTFPGARRGGTVMWVHGTSELCWGIDRRDVEAWEQYERSCGREPRYT</sequence>
<dbReference type="EMBL" id="LT841305">
    <property type="protein sequence ID" value="SMH66648.1"/>
    <property type="molecule type" value="Genomic_DNA"/>
</dbReference>
<gene>
    <name evidence="2" type="ORF">AFERRI_120029</name>
    <name evidence="3" type="ORF">AFERRI_30385</name>
</gene>
<dbReference type="Proteomes" id="UP000193925">
    <property type="component" value="Chromosome AFERRI"/>
</dbReference>
<reference evidence="2" key="2">
    <citation type="submission" date="2014-07" db="EMBL/GenBank/DDBJ databases">
        <title>Initial genome analysis of the psychrotolerant acidophile Acidithiobacillus ferrivorans CF27: insights into iron and sulfur oxidation pathways and into biofilm formation.</title>
        <authorList>
            <person name="Talla E."/>
            <person name="Hedrich S."/>
            <person name="Mangenot S."/>
            <person name="Ji B."/>
            <person name="Johnson D.B."/>
            <person name="Barbe V."/>
            <person name="Bonnefoy V."/>
        </authorList>
    </citation>
    <scope>NUCLEOTIDE SEQUENCE [LARGE SCALE GENOMIC DNA]</scope>
    <source>
        <strain evidence="2">CF27</strain>
    </source>
</reference>